<dbReference type="AlphaFoldDB" id="A0A916ULM1"/>
<dbReference type="Pfam" id="PF14559">
    <property type="entry name" value="TPR_19"/>
    <property type="match status" value="2"/>
</dbReference>
<evidence type="ECO:0000313" key="5">
    <source>
        <dbReference type="Proteomes" id="UP000651668"/>
    </source>
</evidence>
<gene>
    <name evidence="4" type="ORF">GCM10011387_32580</name>
</gene>
<dbReference type="Gene3D" id="1.25.40.10">
    <property type="entry name" value="Tetratricopeptide repeat domain"/>
    <property type="match status" value="1"/>
</dbReference>
<name>A0A916ULM1_9SPHI</name>
<feature type="domain" description="YaiO beta-barrel" evidence="3">
    <location>
        <begin position="186"/>
        <end position="357"/>
    </location>
</feature>
<dbReference type="InterPro" id="IPR030887">
    <property type="entry name" value="Beta-barrel_YaiO"/>
</dbReference>
<reference evidence="4" key="1">
    <citation type="journal article" date="2014" name="Int. J. Syst. Evol. Microbiol.">
        <title>Complete genome sequence of Corynebacterium casei LMG S-19264T (=DSM 44701T), isolated from a smear-ripened cheese.</title>
        <authorList>
            <consortium name="US DOE Joint Genome Institute (JGI-PGF)"/>
            <person name="Walter F."/>
            <person name="Albersmeier A."/>
            <person name="Kalinowski J."/>
            <person name="Ruckert C."/>
        </authorList>
    </citation>
    <scope>NUCLEOTIDE SEQUENCE</scope>
    <source>
        <strain evidence="4">CGMCC 1.15343</strain>
    </source>
</reference>
<protein>
    <recommendedName>
        <fullName evidence="3">YaiO beta-barrel domain-containing protein</fullName>
    </recommendedName>
</protein>
<sequence>MYTRVKFFGYSVIVLLNLLLILPCKGQQQDEKTEVLFQEARKATFDHKDHEKAIRLMKRVLAKNPDVIDYNIFLGRLYTWSKKVDSARIIFKHVLEITPEHEDAALAYGNLEYWNSNPSAALEIIESGLQASPTSSSLLLLKARVLNSLNRTPEASLVLTRLLKVDPKNSEARALANTLKENSSLNKINLSYDYIYFDEQFEDPWQIASFGYARQTKLGAVGVNLNYANRFDDNGFQAELEAYPKISRTFYGYVSGAYSANESVFPKYRAGFSLFANLPVALEAEAGVRFIHFSQTNTIYTLALGKYYKNYWFNIRTYLTPSKNNIAHSYTMNFRYYYGGADDYLSLSTGTGISPDDTQNNVLLASSYQLKSTNLSAAYRHAINFKNVFSIGLTWFNQEYKQQQWGNQYNINLTYQFRF</sequence>
<reference evidence="4" key="2">
    <citation type="submission" date="2020-09" db="EMBL/GenBank/DDBJ databases">
        <authorList>
            <person name="Sun Q."/>
            <person name="Zhou Y."/>
        </authorList>
    </citation>
    <scope>NUCLEOTIDE SEQUENCE</scope>
    <source>
        <strain evidence="4">CGMCC 1.15343</strain>
    </source>
</reference>
<dbReference type="RefSeq" id="WP_188628004.1">
    <property type="nucleotide sequence ID" value="NZ_BMIL01000016.1"/>
</dbReference>
<evidence type="ECO:0000313" key="4">
    <source>
        <dbReference type="EMBL" id="GGC76288.1"/>
    </source>
</evidence>
<keyword evidence="2" id="KW-0802">TPR repeat</keyword>
<keyword evidence="1" id="KW-0677">Repeat</keyword>
<accession>A0A916ULM1</accession>
<dbReference type="SUPFAM" id="SSF48452">
    <property type="entry name" value="TPR-like"/>
    <property type="match status" value="1"/>
</dbReference>
<keyword evidence="5" id="KW-1185">Reference proteome</keyword>
<dbReference type="PANTHER" id="PTHR45586:SF1">
    <property type="entry name" value="LIPOPOLYSACCHARIDE ASSEMBLY PROTEIN B"/>
    <property type="match status" value="1"/>
</dbReference>
<dbReference type="PANTHER" id="PTHR45586">
    <property type="entry name" value="TPR REPEAT-CONTAINING PROTEIN PA4667"/>
    <property type="match status" value="1"/>
</dbReference>
<dbReference type="Pfam" id="PF19413">
    <property type="entry name" value="YaiO"/>
    <property type="match status" value="1"/>
</dbReference>
<dbReference type="NCBIfam" id="TIGR04390">
    <property type="entry name" value="OMP_YaiO_dom"/>
    <property type="match status" value="1"/>
</dbReference>
<comment type="caution">
    <text evidence="4">The sequence shown here is derived from an EMBL/GenBank/DDBJ whole genome shotgun (WGS) entry which is preliminary data.</text>
</comment>
<dbReference type="EMBL" id="BMIL01000016">
    <property type="protein sequence ID" value="GGC76288.1"/>
    <property type="molecule type" value="Genomic_DNA"/>
</dbReference>
<dbReference type="InterPro" id="IPR051012">
    <property type="entry name" value="CellSynth/LPSAsmb/PSIAsmb"/>
</dbReference>
<dbReference type="InterPro" id="IPR011990">
    <property type="entry name" value="TPR-like_helical_dom_sf"/>
</dbReference>
<proteinExistence type="predicted"/>
<evidence type="ECO:0000256" key="1">
    <source>
        <dbReference type="ARBA" id="ARBA00022737"/>
    </source>
</evidence>
<evidence type="ECO:0000259" key="3">
    <source>
        <dbReference type="Pfam" id="PF19413"/>
    </source>
</evidence>
<evidence type="ECO:0000256" key="2">
    <source>
        <dbReference type="ARBA" id="ARBA00022803"/>
    </source>
</evidence>
<organism evidence="4 5">
    <name type="scientific">Pedobacter quisquiliarum</name>
    <dbReference type="NCBI Taxonomy" id="1834438"/>
    <lineage>
        <taxon>Bacteria</taxon>
        <taxon>Pseudomonadati</taxon>
        <taxon>Bacteroidota</taxon>
        <taxon>Sphingobacteriia</taxon>
        <taxon>Sphingobacteriales</taxon>
        <taxon>Sphingobacteriaceae</taxon>
        <taxon>Pedobacter</taxon>
    </lineage>
</organism>
<dbReference type="Proteomes" id="UP000651668">
    <property type="component" value="Unassembled WGS sequence"/>
</dbReference>